<gene>
    <name evidence="3" type="ORF">PGQ11_003081</name>
</gene>
<evidence type="ECO:0000313" key="4">
    <source>
        <dbReference type="Proteomes" id="UP001390339"/>
    </source>
</evidence>
<accession>A0ABR2J4J2</accession>
<feature type="compositionally biased region" description="Low complexity" evidence="1">
    <location>
        <begin position="21"/>
        <end position="37"/>
    </location>
</feature>
<feature type="region of interest" description="Disordered" evidence="1">
    <location>
        <begin position="564"/>
        <end position="618"/>
    </location>
</feature>
<dbReference type="PANTHER" id="PTHR23077">
    <property type="entry name" value="AAA-FAMILY ATPASE"/>
    <property type="match status" value="1"/>
</dbReference>
<protein>
    <submittedName>
        <fullName evidence="3">ATP-dependent zn protease</fullName>
    </submittedName>
</protein>
<evidence type="ECO:0000259" key="2">
    <source>
        <dbReference type="Pfam" id="PF00004"/>
    </source>
</evidence>
<proteinExistence type="predicted"/>
<feature type="domain" description="ATPase AAA-type core" evidence="2">
    <location>
        <begin position="316"/>
        <end position="436"/>
    </location>
</feature>
<keyword evidence="4" id="KW-1185">Reference proteome</keyword>
<dbReference type="GO" id="GO:0008233">
    <property type="term" value="F:peptidase activity"/>
    <property type="evidence" value="ECO:0007669"/>
    <property type="project" value="UniProtKB-KW"/>
</dbReference>
<dbReference type="Gene3D" id="3.40.50.300">
    <property type="entry name" value="P-loop containing nucleotide triphosphate hydrolases"/>
    <property type="match status" value="1"/>
</dbReference>
<sequence length="618" mass="69121">MSGKRTWALDESQAHESLTSRARAATAPGPAPNGVVPIRPATAVHQDGDTLPTGHHHHQHNTMPPPPRPQSPQYSPPLPAPLSRSGSGSAYGGSRINSTTKEFFEHTNAPRVNTDAFISRSLKENYPSLELVVTPAYNCNLLAYARAGHASFEPVENDGKGEKNLPSSLQWDIYVPPARRLDGALGGLGEQTTFGKYLFKWQGHDFLVYLVDGRDGTQGYPSVLNYYVLTPEREQARQLLLAAGRWGADLHEEIWVYDQGTWRKNQELYASIQKASWDQVILDADMKQSLIDDHISFFESRDTYAKLKVPWKRGIIYHGPPGNGKTVSIKATMHMFYDLDIPVPTLYVRSLASYGGPEYSIKQIFGKAREFAPCYLVFEDLDSLIDDSVRSYFLNEVDGLKNNDGIFMVGSTNHLDRLDPGISKRPSRFDRKYYFPDPDLAQRVAYCRFWQGKLADNDEIEFPDELCTAIAEITDKFSFAYMQEAFVAALLAIAQKNKKDKGKNKPRRLRSSSWSSVGGDGEGYFKSRELSDGWVGVVGGGEDFEDLVLWVEIKKQIKVLREGISDSDSDDDDKEKDSNRQDGNARRAPPPVPPKRPAFRPNGSFVLRRSKTDGPPPA</sequence>
<dbReference type="EMBL" id="JAPCWZ010000003">
    <property type="protein sequence ID" value="KAK8872567.1"/>
    <property type="molecule type" value="Genomic_DNA"/>
</dbReference>
<feature type="compositionally biased region" description="Acidic residues" evidence="1">
    <location>
        <begin position="565"/>
        <end position="574"/>
    </location>
</feature>
<dbReference type="GO" id="GO:0006508">
    <property type="term" value="P:proteolysis"/>
    <property type="evidence" value="ECO:0007669"/>
    <property type="project" value="UniProtKB-KW"/>
</dbReference>
<dbReference type="InterPro" id="IPR050168">
    <property type="entry name" value="AAA_ATPase_domain"/>
</dbReference>
<dbReference type="PANTHER" id="PTHR23077:SF132">
    <property type="entry name" value="ATP-DEPENDENT ZN PROTEASE"/>
    <property type="match status" value="1"/>
</dbReference>
<dbReference type="InterPro" id="IPR003959">
    <property type="entry name" value="ATPase_AAA_core"/>
</dbReference>
<reference evidence="3 4" key="1">
    <citation type="journal article" date="2024" name="IMA Fungus">
        <title>Apiospora arundinis, a panoply of carbohydrate-active enzymes and secondary metabolites.</title>
        <authorList>
            <person name="Sorensen T."/>
            <person name="Petersen C."/>
            <person name="Muurmann A.T."/>
            <person name="Christiansen J.V."/>
            <person name="Brundto M.L."/>
            <person name="Overgaard C.K."/>
            <person name="Boysen A.T."/>
            <person name="Wollenberg R.D."/>
            <person name="Larsen T.O."/>
            <person name="Sorensen J.L."/>
            <person name="Nielsen K.L."/>
            <person name="Sondergaard T.E."/>
        </authorList>
    </citation>
    <scope>NUCLEOTIDE SEQUENCE [LARGE SCALE GENOMIC DNA]</scope>
    <source>
        <strain evidence="3 4">AAU 773</strain>
    </source>
</reference>
<dbReference type="SUPFAM" id="SSF52540">
    <property type="entry name" value="P-loop containing nucleoside triphosphate hydrolases"/>
    <property type="match status" value="1"/>
</dbReference>
<dbReference type="InterPro" id="IPR027417">
    <property type="entry name" value="P-loop_NTPase"/>
</dbReference>
<comment type="caution">
    <text evidence="3">The sequence shown here is derived from an EMBL/GenBank/DDBJ whole genome shotgun (WGS) entry which is preliminary data.</text>
</comment>
<dbReference type="CDD" id="cd19481">
    <property type="entry name" value="RecA-like_protease"/>
    <property type="match status" value="1"/>
</dbReference>
<feature type="region of interest" description="Disordered" evidence="1">
    <location>
        <begin position="1"/>
        <end position="96"/>
    </location>
</feature>
<evidence type="ECO:0000256" key="1">
    <source>
        <dbReference type="SAM" id="MobiDB-lite"/>
    </source>
</evidence>
<keyword evidence="3" id="KW-0645">Protease</keyword>
<feature type="compositionally biased region" description="Pro residues" evidence="1">
    <location>
        <begin position="63"/>
        <end position="80"/>
    </location>
</feature>
<feature type="compositionally biased region" description="Basic and acidic residues" evidence="1">
    <location>
        <begin position="575"/>
        <end position="585"/>
    </location>
</feature>
<dbReference type="Proteomes" id="UP001390339">
    <property type="component" value="Unassembled WGS sequence"/>
</dbReference>
<keyword evidence="3" id="KW-0378">Hydrolase</keyword>
<evidence type="ECO:0000313" key="3">
    <source>
        <dbReference type="EMBL" id="KAK8872567.1"/>
    </source>
</evidence>
<organism evidence="3 4">
    <name type="scientific">Apiospora arundinis</name>
    <dbReference type="NCBI Taxonomy" id="335852"/>
    <lineage>
        <taxon>Eukaryota</taxon>
        <taxon>Fungi</taxon>
        <taxon>Dikarya</taxon>
        <taxon>Ascomycota</taxon>
        <taxon>Pezizomycotina</taxon>
        <taxon>Sordariomycetes</taxon>
        <taxon>Xylariomycetidae</taxon>
        <taxon>Amphisphaeriales</taxon>
        <taxon>Apiosporaceae</taxon>
        <taxon>Apiospora</taxon>
    </lineage>
</organism>
<feature type="compositionally biased region" description="Low complexity" evidence="1">
    <location>
        <begin position="81"/>
        <end position="95"/>
    </location>
</feature>
<name>A0ABR2J4J2_9PEZI</name>
<dbReference type="Pfam" id="PF00004">
    <property type="entry name" value="AAA"/>
    <property type="match status" value="1"/>
</dbReference>